<reference evidence="14 15" key="1">
    <citation type="journal article" date="2022" name="Res Sq">
        <title>Evolution of multicellular longitudinally dividing oral cavity symbionts (Neisseriaceae).</title>
        <authorList>
            <person name="Nyongesa S."/>
            <person name="Weber P."/>
            <person name="Bernet E."/>
            <person name="Pullido F."/>
            <person name="Nieckarz M."/>
            <person name="Delaby M."/>
            <person name="Nieves C."/>
            <person name="Viehboeck T."/>
            <person name="Krause N."/>
            <person name="Rivera-Millot A."/>
            <person name="Nakamura A."/>
            <person name="Vischer N."/>
            <person name="VanNieuwenhze M."/>
            <person name="Brun Y."/>
            <person name="Cava F."/>
            <person name="Bulgheresi S."/>
            <person name="Veyrier F."/>
        </authorList>
    </citation>
    <scope>NUCLEOTIDE SEQUENCE [LARGE SCALE GENOMIC DNA]</scope>
    <source>
        <strain evidence="14 15">SN4</strain>
    </source>
</reference>
<evidence type="ECO:0000256" key="10">
    <source>
        <dbReference type="ARBA" id="ARBA00023299"/>
    </source>
</evidence>
<evidence type="ECO:0000256" key="2">
    <source>
        <dbReference type="ARBA" id="ARBA00005135"/>
    </source>
</evidence>
<dbReference type="Gene3D" id="3.40.50.1000">
    <property type="entry name" value="HAD superfamily/HAD-like"/>
    <property type="match status" value="1"/>
</dbReference>
<evidence type="ECO:0000313" key="15">
    <source>
        <dbReference type="Proteomes" id="UP000832011"/>
    </source>
</evidence>
<name>A0ABY4DZA0_9NEIS</name>
<dbReference type="RefSeq" id="WP_058357856.1">
    <property type="nucleotide sequence ID" value="NZ_CABKVG010000010.1"/>
</dbReference>
<evidence type="ECO:0000256" key="4">
    <source>
        <dbReference type="ARBA" id="ARBA00012640"/>
    </source>
</evidence>
<evidence type="ECO:0000256" key="11">
    <source>
        <dbReference type="ARBA" id="ARBA00031693"/>
    </source>
</evidence>
<comment type="catalytic activity">
    <reaction evidence="13">
        <text>O-phospho-D-serine + H2O = D-serine + phosphate</text>
        <dbReference type="Rhea" id="RHEA:24873"/>
        <dbReference type="ChEBI" id="CHEBI:15377"/>
        <dbReference type="ChEBI" id="CHEBI:35247"/>
        <dbReference type="ChEBI" id="CHEBI:43474"/>
        <dbReference type="ChEBI" id="CHEBI:58680"/>
        <dbReference type="EC" id="3.1.3.3"/>
    </reaction>
</comment>
<dbReference type="Pfam" id="PF12710">
    <property type="entry name" value="HAD"/>
    <property type="match status" value="1"/>
</dbReference>
<dbReference type="PANTHER" id="PTHR43344">
    <property type="entry name" value="PHOSPHOSERINE PHOSPHATASE"/>
    <property type="match status" value="1"/>
</dbReference>
<comment type="pathway">
    <text evidence="2">Amino-acid biosynthesis; L-serine biosynthesis; L-serine from 3-phospho-D-glycerate: step 3/3.</text>
</comment>
<protein>
    <recommendedName>
        <fullName evidence="5">Phosphoserine phosphatase</fullName>
        <ecNumber evidence="4">3.1.3.3</ecNumber>
    </recommendedName>
    <alternativeName>
        <fullName evidence="11">O-phosphoserine phosphohydrolase</fullName>
    </alternativeName>
</protein>
<dbReference type="InterPro" id="IPR036412">
    <property type="entry name" value="HAD-like_sf"/>
</dbReference>
<comment type="cofactor">
    <cofactor evidence="1">
        <name>Mg(2+)</name>
        <dbReference type="ChEBI" id="CHEBI:18420"/>
    </cofactor>
</comment>
<dbReference type="SFLD" id="SFLDG01136">
    <property type="entry name" value="C1.6:_Phosphoserine_Phosphatas"/>
    <property type="match status" value="1"/>
</dbReference>
<dbReference type="EC" id="3.1.3.3" evidence="4"/>
<proteinExistence type="inferred from homology"/>
<dbReference type="NCBIfam" id="TIGR00338">
    <property type="entry name" value="serB"/>
    <property type="match status" value="1"/>
</dbReference>
<dbReference type="EMBL" id="CP091511">
    <property type="protein sequence ID" value="UOO88460.1"/>
    <property type="molecule type" value="Genomic_DNA"/>
</dbReference>
<evidence type="ECO:0000256" key="3">
    <source>
        <dbReference type="ARBA" id="ARBA00009184"/>
    </source>
</evidence>
<evidence type="ECO:0000256" key="6">
    <source>
        <dbReference type="ARBA" id="ARBA00022605"/>
    </source>
</evidence>
<evidence type="ECO:0000256" key="12">
    <source>
        <dbReference type="ARBA" id="ARBA00048138"/>
    </source>
</evidence>
<keyword evidence="15" id="KW-1185">Reference proteome</keyword>
<dbReference type="GO" id="GO:0016787">
    <property type="term" value="F:hydrolase activity"/>
    <property type="evidence" value="ECO:0007669"/>
    <property type="project" value="UniProtKB-KW"/>
</dbReference>
<keyword evidence="6" id="KW-0028">Amino-acid biosynthesis</keyword>
<dbReference type="SUPFAM" id="SSF56784">
    <property type="entry name" value="HAD-like"/>
    <property type="match status" value="1"/>
</dbReference>
<keyword evidence="9" id="KW-0460">Magnesium</keyword>
<gene>
    <name evidence="14" type="primary">serB</name>
    <name evidence="14" type="ORF">LVJ82_13420</name>
</gene>
<dbReference type="Proteomes" id="UP000832011">
    <property type="component" value="Chromosome"/>
</dbReference>
<accession>A0ABY4DZA0</accession>
<dbReference type="InterPro" id="IPR004469">
    <property type="entry name" value="PSP"/>
</dbReference>
<evidence type="ECO:0000256" key="7">
    <source>
        <dbReference type="ARBA" id="ARBA00022723"/>
    </source>
</evidence>
<dbReference type="SFLD" id="SFLDG01137">
    <property type="entry name" value="C1.6.1:_Phosphoserine_Phosphat"/>
    <property type="match status" value="1"/>
</dbReference>
<dbReference type="InterPro" id="IPR023214">
    <property type="entry name" value="HAD_sf"/>
</dbReference>
<evidence type="ECO:0000256" key="13">
    <source>
        <dbReference type="ARBA" id="ARBA00048523"/>
    </source>
</evidence>
<comment type="similarity">
    <text evidence="3">Belongs to the HAD-like hydrolase superfamily. SerB family.</text>
</comment>
<comment type="catalytic activity">
    <reaction evidence="12">
        <text>O-phospho-L-serine + H2O = L-serine + phosphate</text>
        <dbReference type="Rhea" id="RHEA:21208"/>
        <dbReference type="ChEBI" id="CHEBI:15377"/>
        <dbReference type="ChEBI" id="CHEBI:33384"/>
        <dbReference type="ChEBI" id="CHEBI:43474"/>
        <dbReference type="ChEBI" id="CHEBI:57524"/>
        <dbReference type="EC" id="3.1.3.3"/>
    </reaction>
</comment>
<dbReference type="PANTHER" id="PTHR43344:SF2">
    <property type="entry name" value="PHOSPHOSERINE PHOSPHATASE"/>
    <property type="match status" value="1"/>
</dbReference>
<evidence type="ECO:0000256" key="5">
    <source>
        <dbReference type="ARBA" id="ARBA00015196"/>
    </source>
</evidence>
<keyword evidence="8 14" id="KW-0378">Hydrolase</keyword>
<dbReference type="NCBIfam" id="TIGR01488">
    <property type="entry name" value="HAD-SF-IB"/>
    <property type="match status" value="1"/>
</dbReference>
<keyword evidence="10" id="KW-0718">Serine biosynthesis</keyword>
<organism evidence="14 15">
    <name type="scientific">Vitreoscilla massiliensis</name>
    <dbReference type="NCBI Taxonomy" id="1689272"/>
    <lineage>
        <taxon>Bacteria</taxon>
        <taxon>Pseudomonadati</taxon>
        <taxon>Pseudomonadota</taxon>
        <taxon>Betaproteobacteria</taxon>
        <taxon>Neisseriales</taxon>
        <taxon>Neisseriaceae</taxon>
        <taxon>Vitreoscilla</taxon>
    </lineage>
</organism>
<sequence>MAVLVLQHPELTQLNWQAWADVFTPPTSPSSVWRLPVADGFALSAEQDQFLAQHQVDAVIMPDVAFGDLGLIISDMDSTLITIECIDEIAAGNGLKEQVAAITERSMAGELDFASSLRERVALLQGLPETELAYVYDHVLQLTQGAETLIAACKQYGVKFMLVSGGFTYFTERLKAQLGLDYAYANELEIIDGKLTGKLTGRMIDAQAKADLLQQHAQELGIPLSQTLAMGDGANDIPMIQAACFGVAFHAKPKTRAVADICINYGGLDAIYHCFAHK</sequence>
<evidence type="ECO:0000313" key="14">
    <source>
        <dbReference type="EMBL" id="UOO88460.1"/>
    </source>
</evidence>
<dbReference type="CDD" id="cd07500">
    <property type="entry name" value="HAD_PSP"/>
    <property type="match status" value="1"/>
</dbReference>
<evidence type="ECO:0000256" key="1">
    <source>
        <dbReference type="ARBA" id="ARBA00001946"/>
    </source>
</evidence>
<evidence type="ECO:0000256" key="9">
    <source>
        <dbReference type="ARBA" id="ARBA00022842"/>
    </source>
</evidence>
<dbReference type="InterPro" id="IPR050582">
    <property type="entry name" value="HAD-like_SerB"/>
</dbReference>
<keyword evidence="7" id="KW-0479">Metal-binding</keyword>
<evidence type="ECO:0000256" key="8">
    <source>
        <dbReference type="ARBA" id="ARBA00022801"/>
    </source>
</evidence>
<dbReference type="SFLD" id="SFLDS00003">
    <property type="entry name" value="Haloacid_Dehalogenase"/>
    <property type="match status" value="1"/>
</dbReference>
<dbReference type="SFLD" id="SFLDF00029">
    <property type="entry name" value="phosphoserine_phosphatase"/>
    <property type="match status" value="1"/>
</dbReference>